<dbReference type="InterPro" id="IPR010540">
    <property type="entry name" value="CmpB_TMEM229"/>
</dbReference>
<feature type="transmembrane region" description="Helical" evidence="1">
    <location>
        <begin position="36"/>
        <end position="57"/>
    </location>
</feature>
<evidence type="ECO:0000256" key="1">
    <source>
        <dbReference type="SAM" id="Phobius"/>
    </source>
</evidence>
<keyword evidence="1" id="KW-1133">Transmembrane helix</keyword>
<accession>C7N131</accession>
<feature type="transmembrane region" description="Helical" evidence="1">
    <location>
        <begin position="6"/>
        <end position="24"/>
    </location>
</feature>
<name>C7N131_SLAHD</name>
<dbReference type="RefSeq" id="WP_012799353.1">
    <property type="nucleotide sequence ID" value="NC_013165.1"/>
</dbReference>
<dbReference type="KEGG" id="shi:Shel_22430"/>
<keyword evidence="3" id="KW-1185">Reference proteome</keyword>
<dbReference type="Pfam" id="PF06541">
    <property type="entry name" value="ABC_trans_CmpB"/>
    <property type="match status" value="1"/>
</dbReference>
<keyword evidence="1" id="KW-0812">Transmembrane</keyword>
<keyword evidence="1" id="KW-0472">Membrane</keyword>
<gene>
    <name evidence="2" type="ordered locus">Shel_22430</name>
</gene>
<dbReference type="STRING" id="471855.Shel_22430"/>
<feature type="transmembrane region" description="Helical" evidence="1">
    <location>
        <begin position="147"/>
        <end position="170"/>
    </location>
</feature>
<dbReference type="EMBL" id="CP001684">
    <property type="protein sequence ID" value="ACV23253.1"/>
    <property type="molecule type" value="Genomic_DNA"/>
</dbReference>
<dbReference type="Proteomes" id="UP000002026">
    <property type="component" value="Chromosome"/>
</dbReference>
<dbReference type="HOGENOM" id="CLU_055257_0_0_11"/>
<sequence length="297" mass="33592">MWVSNYIIWFFVCSMFGWLFETVYGTIVERQWENRGFLYGPACPIYGVGALAVVFTYQVAMHFGISMTWWQVFLVTFFGSAVLEYGTSWTLEKLFHALWWDYSNMPLNINGRICLPASTLFGFAGVAVVYGVYPAMLELIMATPSEVLQLLAFLVTVVMTADATLTVSALTRFAQVTAATEERINEHMTGFVQDIQFKAMELGDAAAAERERLKTLGPDQLIEFVQSKGAEFLAAFQEERRLYSMQLLSERFADLPASARSALRRVQGIRPAVPGLSAQRVNELWEAAKQRLPQKRR</sequence>
<feature type="transmembrane region" description="Helical" evidence="1">
    <location>
        <begin position="69"/>
        <end position="92"/>
    </location>
</feature>
<proteinExistence type="predicted"/>
<feature type="transmembrane region" description="Helical" evidence="1">
    <location>
        <begin position="113"/>
        <end position="135"/>
    </location>
</feature>
<organism evidence="2 3">
    <name type="scientific">Slackia heliotrinireducens (strain ATCC 29202 / DSM 20476 / NCTC 11029 / RHS 1)</name>
    <name type="common">Peptococcus heliotrinreducens</name>
    <dbReference type="NCBI Taxonomy" id="471855"/>
    <lineage>
        <taxon>Bacteria</taxon>
        <taxon>Bacillati</taxon>
        <taxon>Actinomycetota</taxon>
        <taxon>Coriobacteriia</taxon>
        <taxon>Eggerthellales</taxon>
        <taxon>Eggerthellaceae</taxon>
        <taxon>Slackia</taxon>
    </lineage>
</organism>
<dbReference type="eggNOG" id="COG4905">
    <property type="taxonomic scope" value="Bacteria"/>
</dbReference>
<protein>
    <submittedName>
        <fullName evidence="2">Predicted membrane protein</fullName>
    </submittedName>
</protein>
<dbReference type="AlphaFoldDB" id="C7N131"/>
<reference evidence="2 3" key="1">
    <citation type="journal article" date="2009" name="Stand. Genomic Sci.">
        <title>Complete genome sequence of Slackia heliotrinireducens type strain (RHS 1).</title>
        <authorList>
            <person name="Pukall R."/>
            <person name="Lapidus A."/>
            <person name="Nolan M."/>
            <person name="Copeland A."/>
            <person name="Glavina Del Rio T."/>
            <person name="Lucas S."/>
            <person name="Chen F."/>
            <person name="Tice H."/>
            <person name="Cheng J.F."/>
            <person name="Chertkov O."/>
            <person name="Bruce D."/>
            <person name="Goodwin L."/>
            <person name="Kuske C."/>
            <person name="Brettin T."/>
            <person name="Detter J.C."/>
            <person name="Han C."/>
            <person name="Pitluck S."/>
            <person name="Pati A."/>
            <person name="Mavrommatis K."/>
            <person name="Ivanova N."/>
            <person name="Ovchinnikova G."/>
            <person name="Chen A."/>
            <person name="Palaniappan K."/>
            <person name="Schneider S."/>
            <person name="Rohde M."/>
            <person name="Chain P."/>
            <person name="D'haeseleer P."/>
            <person name="Goker M."/>
            <person name="Bristow J."/>
            <person name="Eisen J.A."/>
            <person name="Markowitz V."/>
            <person name="Kyrpides N.C."/>
            <person name="Klenk H.P."/>
            <person name="Hugenholtz P."/>
        </authorList>
    </citation>
    <scope>NUCLEOTIDE SEQUENCE [LARGE SCALE GENOMIC DNA]</scope>
    <source>
        <strain evidence="3">ATCC 29202 / DSM 20476 / NCTC 11029 / RHS 1</strain>
    </source>
</reference>
<evidence type="ECO:0000313" key="2">
    <source>
        <dbReference type="EMBL" id="ACV23253.1"/>
    </source>
</evidence>
<evidence type="ECO:0000313" key="3">
    <source>
        <dbReference type="Proteomes" id="UP000002026"/>
    </source>
</evidence>